<gene>
    <name evidence="2" type="ORF">PMZ80_009265</name>
</gene>
<feature type="region of interest" description="Disordered" evidence="1">
    <location>
        <begin position="1"/>
        <end position="37"/>
    </location>
</feature>
<evidence type="ECO:0000313" key="3">
    <source>
        <dbReference type="Proteomes" id="UP001334248"/>
    </source>
</evidence>
<dbReference type="Proteomes" id="UP001334248">
    <property type="component" value="Unassembled WGS sequence"/>
</dbReference>
<sequence length="230" mass="25738">MEEASSHGLEADLDADNIDTLAQGYWEPPGEPQAETQDNIHEVSRIANTTTAPLLSAVDWHAGASGLEAWLAQSAMPMNEPPTPEQNDFQQEAEQRQRELRDLQSLQKVHFMALVPDTKPLVVSVPQYRKMPVESQIYLRKIADKFPALPMNLAERFAKSSVARKNRLKGLRTLGEREVPDPGLMVYDHDREPINDAKSAGTRRSRRDAPDAHVSGLIEAAKRRKTASQR</sequence>
<feature type="region of interest" description="Disordered" evidence="1">
    <location>
        <begin position="182"/>
        <end position="230"/>
    </location>
</feature>
<comment type="caution">
    <text evidence="2">The sequence shown here is derived from an EMBL/GenBank/DDBJ whole genome shotgun (WGS) entry which is preliminary data.</text>
</comment>
<feature type="region of interest" description="Disordered" evidence="1">
    <location>
        <begin position="76"/>
        <end position="97"/>
    </location>
</feature>
<name>A0ABR0RCD2_9EURO</name>
<protein>
    <submittedName>
        <fullName evidence="2">Uncharacterized protein</fullName>
    </submittedName>
</protein>
<evidence type="ECO:0000256" key="1">
    <source>
        <dbReference type="SAM" id="MobiDB-lite"/>
    </source>
</evidence>
<dbReference type="RefSeq" id="XP_064726385.1">
    <property type="nucleotide sequence ID" value="XM_064877660.1"/>
</dbReference>
<organism evidence="2 3">
    <name type="scientific">Knufia obscura</name>
    <dbReference type="NCBI Taxonomy" id="1635080"/>
    <lineage>
        <taxon>Eukaryota</taxon>
        <taxon>Fungi</taxon>
        <taxon>Dikarya</taxon>
        <taxon>Ascomycota</taxon>
        <taxon>Pezizomycotina</taxon>
        <taxon>Eurotiomycetes</taxon>
        <taxon>Chaetothyriomycetidae</taxon>
        <taxon>Chaetothyriales</taxon>
        <taxon>Trichomeriaceae</taxon>
        <taxon>Knufia</taxon>
    </lineage>
</organism>
<reference evidence="2 3" key="1">
    <citation type="journal article" date="2023" name="Res Sq">
        <title>Genomic and morphological characterization of Knufia obscura isolated from the Mars 2020 spacecraft assembly facility.</title>
        <authorList>
            <person name="Chander A.M."/>
            <person name="Teixeira M.M."/>
            <person name="Singh N.K."/>
            <person name="Williams M.P."/>
            <person name="Parker C.W."/>
            <person name="Leo P."/>
            <person name="Stajich J.E."/>
            <person name="Torok T."/>
            <person name="Tighe S."/>
            <person name="Mason C.E."/>
            <person name="Venkateswaran K."/>
        </authorList>
    </citation>
    <scope>NUCLEOTIDE SEQUENCE [LARGE SCALE GENOMIC DNA]</scope>
    <source>
        <strain evidence="2 3">CCFEE 5817</strain>
    </source>
</reference>
<dbReference type="EMBL" id="JAVHJV010000013">
    <property type="protein sequence ID" value="KAK5938295.1"/>
    <property type="molecule type" value="Genomic_DNA"/>
</dbReference>
<keyword evidence="3" id="KW-1185">Reference proteome</keyword>
<proteinExistence type="predicted"/>
<dbReference type="GeneID" id="90002714"/>
<evidence type="ECO:0000313" key="2">
    <source>
        <dbReference type="EMBL" id="KAK5938295.1"/>
    </source>
</evidence>
<accession>A0ABR0RCD2</accession>